<sequence length="189" mass="21290">MTEIDLFGAPVMQRSADFATPTIRRTLSRQWAPGPRALVIGCNPSDAGIDRDDPTSLWWNAWFQLFGFGAYDAANLYPFVTPDPRACRRRVEEAFGGEWHDRDALLANVDHIVALAKAADQVFVCWGNIAWDDFWVDHVVEQISTGVEPYPDLWCWGRTKSGAPIHPMARGKHRIARDQAPILWRAAST</sequence>
<dbReference type="Pfam" id="PF07799">
    <property type="entry name" value="DUF1643"/>
    <property type="match status" value="1"/>
</dbReference>
<keyword evidence="2" id="KW-1185">Reference proteome</keyword>
<organism evidence="1 2">
    <name type="scientific">Rhizorhabdus histidinilytica</name>
    <dbReference type="NCBI Taxonomy" id="439228"/>
    <lineage>
        <taxon>Bacteria</taxon>
        <taxon>Pseudomonadati</taxon>
        <taxon>Pseudomonadota</taxon>
        <taxon>Alphaproteobacteria</taxon>
        <taxon>Sphingomonadales</taxon>
        <taxon>Sphingomonadaceae</taxon>
        <taxon>Rhizorhabdus</taxon>
    </lineage>
</organism>
<dbReference type="STRING" id="439228.SAMN06295920_103193"/>
<reference evidence="2" key="1">
    <citation type="submission" date="2017-02" db="EMBL/GenBank/DDBJ databases">
        <authorList>
            <person name="Varghese N."/>
            <person name="Submissions S."/>
        </authorList>
    </citation>
    <scope>NUCLEOTIDE SEQUENCE [LARGE SCALE GENOMIC DNA]</scope>
    <source>
        <strain evidence="2">UM2</strain>
    </source>
</reference>
<dbReference type="EMBL" id="FUYM01000003">
    <property type="protein sequence ID" value="SKB49337.1"/>
    <property type="molecule type" value="Genomic_DNA"/>
</dbReference>
<evidence type="ECO:0000313" key="2">
    <source>
        <dbReference type="Proteomes" id="UP000189818"/>
    </source>
</evidence>
<dbReference type="InterPro" id="IPR012441">
    <property type="entry name" value="DUF1643"/>
</dbReference>
<evidence type="ECO:0008006" key="3">
    <source>
        <dbReference type="Google" id="ProtNLM"/>
    </source>
</evidence>
<dbReference type="AlphaFoldDB" id="A0A1T5BQ63"/>
<accession>A0A1T5BQ63</accession>
<evidence type="ECO:0000313" key="1">
    <source>
        <dbReference type="EMBL" id="SKB49337.1"/>
    </source>
</evidence>
<dbReference type="RefSeq" id="WP_079647518.1">
    <property type="nucleotide sequence ID" value="NZ_FUYM01000003.1"/>
</dbReference>
<name>A0A1T5BQ63_9SPHN</name>
<dbReference type="Proteomes" id="UP000189818">
    <property type="component" value="Unassembled WGS sequence"/>
</dbReference>
<gene>
    <name evidence="1" type="ORF">SAMN06295920_103193</name>
</gene>
<dbReference type="OrthoDB" id="9807577at2"/>
<protein>
    <recommendedName>
        <fullName evidence="3">DUF1643 domain-containing protein</fullName>
    </recommendedName>
</protein>
<proteinExistence type="predicted"/>